<feature type="transmembrane region" description="Helical" evidence="12">
    <location>
        <begin position="367"/>
        <end position="389"/>
    </location>
</feature>
<evidence type="ECO:0000256" key="10">
    <source>
        <dbReference type="ARBA" id="ARBA00023065"/>
    </source>
</evidence>
<keyword evidence="11 12" id="KW-0472">Membrane</keyword>
<dbReference type="Pfam" id="PF02386">
    <property type="entry name" value="TrkH"/>
    <property type="match status" value="1"/>
</dbReference>
<dbReference type="PIRSF" id="PIRSF006247">
    <property type="entry name" value="TrkH"/>
    <property type="match status" value="1"/>
</dbReference>
<keyword evidence="9 12" id="KW-1133">Transmembrane helix</keyword>
<evidence type="ECO:0000256" key="1">
    <source>
        <dbReference type="ARBA" id="ARBA00004429"/>
    </source>
</evidence>
<evidence type="ECO:0000256" key="4">
    <source>
        <dbReference type="ARBA" id="ARBA00022475"/>
    </source>
</evidence>
<keyword evidence="8" id="KW-0630">Potassium</keyword>
<evidence type="ECO:0000256" key="5">
    <source>
        <dbReference type="ARBA" id="ARBA00022519"/>
    </source>
</evidence>
<dbReference type="Proteomes" id="UP000183615">
    <property type="component" value="Unassembled WGS sequence"/>
</dbReference>
<reference evidence="13 14" key="1">
    <citation type="submission" date="2016-08" db="EMBL/GenBank/DDBJ databases">
        <title>New Insights into Marine Group III Euryarchaeota, from dark to light.</title>
        <authorList>
            <person name="Haro-Moreno J.M."/>
            <person name="Rodriguez-Valera F."/>
            <person name="Lopez-Garcia P."/>
            <person name="Moreira D."/>
            <person name="Martin-Cuadrado A.B."/>
        </authorList>
    </citation>
    <scope>NUCLEOTIDE SEQUENCE [LARGE SCALE GENOMIC DNA]</scope>
    <source>
        <strain evidence="13">CG-Epi2</strain>
    </source>
</reference>
<name>A0A1J5TMF1_9ARCH</name>
<organism evidence="13 14">
    <name type="scientific">Marine Group III euryarchaeote CG-Epi2</name>
    <dbReference type="NCBI Taxonomy" id="1888996"/>
    <lineage>
        <taxon>Archaea</taxon>
        <taxon>Methanobacteriati</taxon>
        <taxon>Thermoplasmatota</taxon>
        <taxon>Thermoplasmata</taxon>
        <taxon>Candidatus Thermoprofundales</taxon>
    </lineage>
</organism>
<evidence type="ECO:0000256" key="8">
    <source>
        <dbReference type="ARBA" id="ARBA00022958"/>
    </source>
</evidence>
<evidence type="ECO:0000256" key="7">
    <source>
        <dbReference type="ARBA" id="ARBA00022692"/>
    </source>
</evidence>
<dbReference type="PANTHER" id="PTHR32024:SF2">
    <property type="entry name" value="TRK SYSTEM POTASSIUM UPTAKE PROTEIN TRKG-RELATED"/>
    <property type="match status" value="1"/>
</dbReference>
<keyword evidence="7 12" id="KW-0812">Transmembrane</keyword>
<feature type="transmembrane region" description="Helical" evidence="12">
    <location>
        <begin position="157"/>
        <end position="182"/>
    </location>
</feature>
<evidence type="ECO:0000256" key="9">
    <source>
        <dbReference type="ARBA" id="ARBA00022989"/>
    </source>
</evidence>
<dbReference type="EMBL" id="MIYZ01000023">
    <property type="protein sequence ID" value="OIR22130.1"/>
    <property type="molecule type" value="Genomic_DNA"/>
</dbReference>
<feature type="transmembrane region" description="Helical" evidence="12">
    <location>
        <begin position="340"/>
        <end position="361"/>
    </location>
</feature>
<keyword evidence="3" id="KW-0813">Transport</keyword>
<feature type="transmembrane region" description="Helical" evidence="12">
    <location>
        <begin position="432"/>
        <end position="453"/>
    </location>
</feature>
<feature type="transmembrane region" description="Helical" evidence="12">
    <location>
        <begin position="497"/>
        <end position="519"/>
    </location>
</feature>
<gene>
    <name evidence="13" type="ORF">BET99_01160</name>
</gene>
<dbReference type="PANTHER" id="PTHR32024">
    <property type="entry name" value="TRK SYSTEM POTASSIUM UPTAKE PROTEIN TRKG-RELATED"/>
    <property type="match status" value="1"/>
</dbReference>
<feature type="transmembrane region" description="Helical" evidence="12">
    <location>
        <begin position="38"/>
        <end position="60"/>
    </location>
</feature>
<accession>A0A1J5TMF1</accession>
<sequence length="525" mass="58523">MRLKLILSLTGTILGFFGLNFLFPIIVGLYLGEEYLDIFWMFGLPMIIAISLGSFLHYYFYSEPDIRNREAFLLVTVVWILMVIVGALPFIASERLSLMSYEIGIAGAIFESMSGLSTTGATVLDLESSNPVNINQYNQGYFDAPKSLLLWRSQTQWLGGMGIIVLATIVFSRLFGGGIQVLQAEMPGTGITRLRPQMAQTARLLWSIYFFMTLVEISLLTLLSEMPLYDAICNSFSTVSTGGFSPQRDSIGSYDSSFVIGIITFFMLISGINFVILYYVFNNLIDFSKNLSERMKISFKVLRENDELSFYMSLVLFCISLVFVNLILDTDNMDSMFSNFLHASFQTISLLTGTGFTTTNYMNWPQMSIFVLLLAMFTGGCAGSTTGGIKMVRIMLLFKALKRELVLVIHPRAVIKLRIGDKVLNEDLFRNVGVFFFIFIILFLLGSLVTLYLEGNNPNIGVIDGISISLSCLANIGPGIGAIGPTEAYGAFGDSTLLFLSFLMMLGRLEIITVLLLFFPDTYRD</sequence>
<protein>
    <recommendedName>
        <fullName evidence="15">Potassium transporter</fullName>
    </recommendedName>
</protein>
<keyword evidence="6" id="KW-0633">Potassium transport</keyword>
<evidence type="ECO:0000313" key="13">
    <source>
        <dbReference type="EMBL" id="OIR22130.1"/>
    </source>
</evidence>
<evidence type="ECO:0000256" key="12">
    <source>
        <dbReference type="SAM" id="Phobius"/>
    </source>
</evidence>
<dbReference type="GO" id="GO:0005886">
    <property type="term" value="C:plasma membrane"/>
    <property type="evidence" value="ECO:0007669"/>
    <property type="project" value="UniProtKB-SubCell"/>
</dbReference>
<feature type="transmembrane region" description="Helical" evidence="12">
    <location>
        <begin position="258"/>
        <end position="281"/>
    </location>
</feature>
<evidence type="ECO:0008006" key="15">
    <source>
        <dbReference type="Google" id="ProtNLM"/>
    </source>
</evidence>
<proteinExistence type="inferred from homology"/>
<feature type="transmembrane region" description="Helical" evidence="12">
    <location>
        <begin position="72"/>
        <end position="92"/>
    </location>
</feature>
<keyword evidence="4" id="KW-1003">Cell membrane</keyword>
<evidence type="ECO:0000256" key="3">
    <source>
        <dbReference type="ARBA" id="ARBA00022448"/>
    </source>
</evidence>
<dbReference type="GO" id="GO:0015379">
    <property type="term" value="F:potassium:chloride symporter activity"/>
    <property type="evidence" value="ECO:0007669"/>
    <property type="project" value="InterPro"/>
</dbReference>
<evidence type="ECO:0000256" key="6">
    <source>
        <dbReference type="ARBA" id="ARBA00022538"/>
    </source>
</evidence>
<keyword evidence="10" id="KW-0406">Ion transport</keyword>
<comment type="caution">
    <text evidence="13">The sequence shown here is derived from an EMBL/GenBank/DDBJ whole genome shotgun (WGS) entry which is preliminary data.</text>
</comment>
<evidence type="ECO:0000256" key="2">
    <source>
        <dbReference type="ARBA" id="ARBA00009137"/>
    </source>
</evidence>
<dbReference type="AlphaFoldDB" id="A0A1J5TMF1"/>
<dbReference type="InterPro" id="IPR003445">
    <property type="entry name" value="Cat_transpt"/>
</dbReference>
<comment type="subcellular location">
    <subcellularLocation>
        <location evidence="1">Cell inner membrane</location>
        <topology evidence="1">Multi-pass membrane protein</topology>
    </subcellularLocation>
</comment>
<evidence type="ECO:0000256" key="11">
    <source>
        <dbReference type="ARBA" id="ARBA00023136"/>
    </source>
</evidence>
<comment type="similarity">
    <text evidence="2">Belongs to the TrkH potassium transport family.</text>
</comment>
<feature type="transmembrane region" description="Helical" evidence="12">
    <location>
        <begin position="308"/>
        <end position="328"/>
    </location>
</feature>
<keyword evidence="5" id="KW-0997">Cell inner membrane</keyword>
<feature type="transmembrane region" description="Helical" evidence="12">
    <location>
        <begin position="203"/>
        <end position="222"/>
    </location>
</feature>
<evidence type="ECO:0000313" key="14">
    <source>
        <dbReference type="Proteomes" id="UP000183615"/>
    </source>
</evidence>
<feature type="transmembrane region" description="Helical" evidence="12">
    <location>
        <begin position="12"/>
        <end position="32"/>
    </location>
</feature>
<dbReference type="InterPro" id="IPR004772">
    <property type="entry name" value="TrkH"/>
</dbReference>